<dbReference type="AlphaFoldDB" id="A0A223NS21"/>
<name>A0A223NS21_9SPHI</name>
<evidence type="ECO:0000313" key="1">
    <source>
        <dbReference type="EMBL" id="ASU32663.1"/>
    </source>
</evidence>
<dbReference type="Proteomes" id="UP000215002">
    <property type="component" value="Chromosome"/>
</dbReference>
<protein>
    <submittedName>
        <fullName evidence="1">Uncharacterized protein</fullName>
    </submittedName>
</protein>
<dbReference type="RefSeq" id="WP_094569226.1">
    <property type="nucleotide sequence ID" value="NZ_CP022743.1"/>
</dbReference>
<organism evidence="1 2">
    <name type="scientific">Mucilaginibacter xinganensis</name>
    <dbReference type="NCBI Taxonomy" id="1234841"/>
    <lineage>
        <taxon>Bacteria</taxon>
        <taxon>Pseudomonadati</taxon>
        <taxon>Bacteroidota</taxon>
        <taxon>Sphingobacteriia</taxon>
        <taxon>Sphingobacteriales</taxon>
        <taxon>Sphingobacteriaceae</taxon>
        <taxon>Mucilaginibacter</taxon>
    </lineage>
</organism>
<accession>A0A223NS21</accession>
<proteinExistence type="predicted"/>
<gene>
    <name evidence="1" type="ORF">MuYL_0763</name>
</gene>
<keyword evidence="2" id="KW-1185">Reference proteome</keyword>
<reference evidence="1 2" key="1">
    <citation type="submission" date="2017-08" db="EMBL/GenBank/DDBJ databases">
        <title>Complete genome sequence of Mucilaginibacter sp. strain BJC16-A31.</title>
        <authorList>
            <consortium name="Henan University of Science and Technology"/>
            <person name="You X."/>
        </authorList>
    </citation>
    <scope>NUCLEOTIDE SEQUENCE [LARGE SCALE GENOMIC DNA]</scope>
    <source>
        <strain evidence="1 2">BJC16-A31</strain>
    </source>
</reference>
<sequence length="133" mass="14731">METAGQKFILFSSDSKGFKLVDDDEILANGKMYDIVKTSKANGVTSYYTCADADEDALVNKLTHVEKSNATGKLLVGKTIKIYAAKYFASGKNHQHLYFSLNLPARAPFPESAFLYDFLFKDIYAPPPDCLVS</sequence>
<dbReference type="EMBL" id="CP022743">
    <property type="protein sequence ID" value="ASU32663.1"/>
    <property type="molecule type" value="Genomic_DNA"/>
</dbReference>
<evidence type="ECO:0000313" key="2">
    <source>
        <dbReference type="Proteomes" id="UP000215002"/>
    </source>
</evidence>
<dbReference type="KEGG" id="muc:MuYL_0763"/>
<dbReference type="OrthoDB" id="9890284at2"/>